<dbReference type="SUPFAM" id="SSF52091">
    <property type="entry name" value="SpoIIaa-like"/>
    <property type="match status" value="1"/>
</dbReference>
<comment type="similarity">
    <text evidence="1 2">Belongs to the anti-sigma-factor antagonist family.</text>
</comment>
<protein>
    <recommendedName>
        <fullName evidence="2">Anti-sigma factor antagonist</fullName>
    </recommendedName>
</protein>
<dbReference type="GO" id="GO:0043856">
    <property type="term" value="F:anti-sigma factor antagonist activity"/>
    <property type="evidence" value="ECO:0007669"/>
    <property type="project" value="InterPro"/>
</dbReference>
<dbReference type="Pfam" id="PF01740">
    <property type="entry name" value="STAS"/>
    <property type="match status" value="1"/>
</dbReference>
<evidence type="ECO:0000256" key="1">
    <source>
        <dbReference type="ARBA" id="ARBA00009013"/>
    </source>
</evidence>
<organism evidence="4">
    <name type="scientific">uncultured Anaerotruncus sp</name>
    <dbReference type="NCBI Taxonomy" id="905011"/>
    <lineage>
        <taxon>Bacteria</taxon>
        <taxon>Bacillati</taxon>
        <taxon>Bacillota</taxon>
        <taxon>Clostridia</taxon>
        <taxon>Eubacteriales</taxon>
        <taxon>Oscillospiraceae</taxon>
        <taxon>Anaerotruncus</taxon>
        <taxon>environmental samples</taxon>
    </lineage>
</organism>
<dbReference type="Gene3D" id="3.30.750.24">
    <property type="entry name" value="STAS domain"/>
    <property type="match status" value="1"/>
</dbReference>
<dbReference type="PANTHER" id="PTHR33495:SF2">
    <property type="entry name" value="ANTI-SIGMA FACTOR ANTAGONIST TM_1081-RELATED"/>
    <property type="match status" value="1"/>
</dbReference>
<sequence>MHVHIEGDEVLTCYLQGEIDHHSAAYFRDTIDRQIERKQPKVVILDFSDVGFMDSSGVGLCMGRYRLLAQTGAELRVQGAGGNIRRVFLLSGLNKLMSID</sequence>
<accession>A0A1C6K710</accession>
<dbReference type="InterPro" id="IPR003658">
    <property type="entry name" value="Anti-sigma_ant"/>
</dbReference>
<dbReference type="PROSITE" id="PS50801">
    <property type="entry name" value="STAS"/>
    <property type="match status" value="1"/>
</dbReference>
<dbReference type="AlphaFoldDB" id="A0A1C6K710"/>
<dbReference type="NCBIfam" id="TIGR00377">
    <property type="entry name" value="ant_ant_sig"/>
    <property type="match status" value="1"/>
</dbReference>
<dbReference type="PANTHER" id="PTHR33495">
    <property type="entry name" value="ANTI-SIGMA FACTOR ANTAGONIST TM_1081-RELATED-RELATED"/>
    <property type="match status" value="1"/>
</dbReference>
<feature type="domain" description="STAS" evidence="3">
    <location>
        <begin position="15"/>
        <end position="100"/>
    </location>
</feature>
<gene>
    <name evidence="4" type="primary">spoIIAA</name>
    <name evidence="4" type="ORF">SAMEA3545359_02709</name>
</gene>
<dbReference type="InterPro" id="IPR002645">
    <property type="entry name" value="STAS_dom"/>
</dbReference>
<proteinExistence type="inferred from homology"/>
<dbReference type="CDD" id="cd07043">
    <property type="entry name" value="STAS_anti-anti-sigma_factors"/>
    <property type="match status" value="1"/>
</dbReference>
<evidence type="ECO:0000313" key="4">
    <source>
        <dbReference type="EMBL" id="SCJ90080.1"/>
    </source>
</evidence>
<evidence type="ECO:0000256" key="2">
    <source>
        <dbReference type="RuleBase" id="RU003749"/>
    </source>
</evidence>
<dbReference type="EMBL" id="FMHG01000003">
    <property type="protein sequence ID" value="SCJ90080.1"/>
    <property type="molecule type" value="Genomic_DNA"/>
</dbReference>
<evidence type="ECO:0000259" key="3">
    <source>
        <dbReference type="PROSITE" id="PS50801"/>
    </source>
</evidence>
<name>A0A1C6K710_9FIRM</name>
<reference evidence="4" key="1">
    <citation type="submission" date="2015-09" db="EMBL/GenBank/DDBJ databases">
        <authorList>
            <consortium name="Pathogen Informatics"/>
        </authorList>
    </citation>
    <scope>NUCLEOTIDE SEQUENCE</scope>
    <source>
        <strain evidence="4">2789STDY5834896</strain>
    </source>
</reference>
<dbReference type="InterPro" id="IPR036513">
    <property type="entry name" value="STAS_dom_sf"/>
</dbReference>